<feature type="transmembrane region" description="Helical" evidence="2">
    <location>
        <begin position="899"/>
        <end position="917"/>
    </location>
</feature>
<evidence type="ECO:0000259" key="3">
    <source>
        <dbReference type="Pfam" id="PF23188"/>
    </source>
</evidence>
<keyword evidence="6" id="KW-1185">Reference proteome</keyword>
<feature type="transmembrane region" description="Helical" evidence="2">
    <location>
        <begin position="103"/>
        <end position="126"/>
    </location>
</feature>
<feature type="transmembrane region" description="Helical" evidence="2">
    <location>
        <begin position="774"/>
        <end position="793"/>
    </location>
</feature>
<dbReference type="GO" id="GO:0050982">
    <property type="term" value="P:detection of mechanical stimulus"/>
    <property type="evidence" value="ECO:0007669"/>
    <property type="project" value="TreeGrafter"/>
</dbReference>
<feature type="transmembrane region" description="Helical" evidence="2">
    <location>
        <begin position="62"/>
        <end position="83"/>
    </location>
</feature>
<feature type="transmembrane region" description="Helical" evidence="2">
    <location>
        <begin position="491"/>
        <end position="515"/>
    </location>
</feature>
<name>A0A445FKU8_GLYSO</name>
<feature type="transmembrane region" description="Helical" evidence="2">
    <location>
        <begin position="397"/>
        <end position="419"/>
    </location>
</feature>
<dbReference type="PANTHER" id="PTHR13167">
    <property type="entry name" value="PIEZO-TYPE MECHANOSENSITIVE ION CHANNEL COMPONENT"/>
    <property type="match status" value="1"/>
</dbReference>
<dbReference type="Proteomes" id="UP000289340">
    <property type="component" value="Chromosome 19"/>
</dbReference>
<dbReference type="GO" id="GO:0016020">
    <property type="term" value="C:membrane"/>
    <property type="evidence" value="ECO:0007669"/>
    <property type="project" value="InterPro"/>
</dbReference>
<dbReference type="InterPro" id="IPR057611">
    <property type="entry name" value="PIEZO_dom"/>
</dbReference>
<evidence type="ECO:0000313" key="6">
    <source>
        <dbReference type="Proteomes" id="UP000289340"/>
    </source>
</evidence>
<feature type="transmembrane region" description="Helical" evidence="2">
    <location>
        <begin position="1326"/>
        <end position="1346"/>
    </location>
</feature>
<dbReference type="Pfam" id="PF23188">
    <property type="entry name" value="THU_Piezo1"/>
    <property type="match status" value="1"/>
</dbReference>
<dbReference type="GO" id="GO:0008381">
    <property type="term" value="F:mechanosensitive monoatomic ion channel activity"/>
    <property type="evidence" value="ECO:0007669"/>
    <property type="project" value="InterPro"/>
</dbReference>
<keyword evidence="2" id="KW-1133">Transmembrane helix</keyword>
<feature type="domain" description="Piezo-type mechanosensitive ion channel homolog" evidence="4">
    <location>
        <begin position="156"/>
        <end position="285"/>
    </location>
</feature>
<organism evidence="5 6">
    <name type="scientific">Glycine soja</name>
    <name type="common">Wild soybean</name>
    <dbReference type="NCBI Taxonomy" id="3848"/>
    <lineage>
        <taxon>Eukaryota</taxon>
        <taxon>Viridiplantae</taxon>
        <taxon>Streptophyta</taxon>
        <taxon>Embryophyta</taxon>
        <taxon>Tracheophyta</taxon>
        <taxon>Spermatophyta</taxon>
        <taxon>Magnoliopsida</taxon>
        <taxon>eudicotyledons</taxon>
        <taxon>Gunneridae</taxon>
        <taxon>Pentapetalae</taxon>
        <taxon>rosids</taxon>
        <taxon>fabids</taxon>
        <taxon>Fabales</taxon>
        <taxon>Fabaceae</taxon>
        <taxon>Papilionoideae</taxon>
        <taxon>50 kb inversion clade</taxon>
        <taxon>NPAAA clade</taxon>
        <taxon>indigoferoid/millettioid clade</taxon>
        <taxon>Phaseoleae</taxon>
        <taxon>Glycine</taxon>
        <taxon>Glycine subgen. Soja</taxon>
    </lineage>
</organism>
<reference evidence="5 6" key="1">
    <citation type="submission" date="2018-09" db="EMBL/GenBank/DDBJ databases">
        <title>A high-quality reference genome of wild soybean provides a powerful tool to mine soybean genomes.</title>
        <authorList>
            <person name="Xie M."/>
            <person name="Chung C.Y.L."/>
            <person name="Li M.-W."/>
            <person name="Wong F.-L."/>
            <person name="Chan T.-F."/>
            <person name="Lam H.-M."/>
        </authorList>
    </citation>
    <scope>NUCLEOTIDE SEQUENCE [LARGE SCALE GENOMIC DNA]</scope>
    <source>
        <strain evidence="6">cv. W05</strain>
        <tissue evidence="5">Hypocotyl of etiolated seedlings</tissue>
    </source>
</reference>
<feature type="transmembrane region" description="Helical" evidence="2">
    <location>
        <begin position="171"/>
        <end position="198"/>
    </location>
</feature>
<dbReference type="GO" id="GO:0005261">
    <property type="term" value="F:monoatomic cation channel activity"/>
    <property type="evidence" value="ECO:0007669"/>
    <property type="project" value="TreeGrafter"/>
</dbReference>
<feature type="transmembrane region" description="Helical" evidence="2">
    <location>
        <begin position="923"/>
        <end position="940"/>
    </location>
</feature>
<evidence type="ECO:0000256" key="1">
    <source>
        <dbReference type="SAM" id="MobiDB-lite"/>
    </source>
</evidence>
<dbReference type="InterPro" id="IPR056768">
    <property type="entry name" value="THU_Piezo"/>
</dbReference>
<feature type="compositionally biased region" description="Polar residues" evidence="1">
    <location>
        <begin position="658"/>
        <end position="669"/>
    </location>
</feature>
<dbReference type="EMBL" id="QZWG01000019">
    <property type="protein sequence ID" value="RZB49467.1"/>
    <property type="molecule type" value="Genomic_DNA"/>
</dbReference>
<sequence length="1711" mass="197620">MTHELYELINFINWYTLQISLLALSLWSFHFASLCSFGLLAYVGYILYAFPSMLRLQHLNGMLLVFILFWVSSTYIFNVAFAFSNNKSWKDMEIWETIGLWHYPIPGYYLLAQFGLGFLVAMCNLVNSSVLLCITDQEQLTADESVVEEEEETLLVVATIAWGLRKCSHTVVLILIFIIAIRSGIVHAVYMIFFLIYLLSNAINYKLRQAIILLCEAQFSLQFILQLDLISKTLDQKGSYAFQILSQLGLLNHIHSVDFFQISVLACFCAIHNHGLQTLLSFSAIVRQTSCPPVGFSILRAFLIKPVRLSGYSPRSSESQGTHERKTISYLEVIRQNFLSIYRLCGKYIAFLTILFNVYLCTPNYASFGYLFFLLLWIIGRQLVGKTRKHLWYPMKVYAIVVFVSIYSIGAFSSSEIWFPRIIDLQTALGYNPASSMLQNIWGSLAVLVVMQLYSYERRQSKRSGSSDYDAPEIRPLAFARCLLVRHAEKILYLALFYASLSPISAFGFLYLLGLINCSRLPKLSQILAKVFLVYSGLLIMAEYLFQMWGDQAEMFPGQKHFQLSLFMGLQLYKPGFKGLESGLRGKVVVIVACILQYNVFHWMEKRHVYGNGGKWNEPCPLFNPIEVPNETTACTPQSKQLENATSATFKRGGRNHSMPTVNSALSQGPGSGPERESAKEIRHFHFWESSKDSLKWNRKRILFLRKERMEMQKTVLKVSLKFWMENMFNLFGLEINMLALLLASFAVLNAISLLYIASLAACVLLHRLIIKKLWPIFVMLFASIIVIEYLAIWMRLTFTNQQIEEQVPCHDCWRVSNIYFSDCKKCWLGIIVDDPRMLIWYYGVFMFSCFKFRADQSSCLTGLEVYKKILSQWNSASVLNDLSFETKGYWTFIDHLRLYSYCHLLDFVLSLILITGTLEYDILHLGYLGFALVFFRMRLKILKQGNKIFRFLRMYNFVLIVMSLAYQSPFVGDFSDIKHGSIESMKELVGFHKYDYGFRITSRSAFVEIIIFVLVALQSYMFSFSEFDYVSKYLEKEQIGAILRQQEKKSAWKIAQLRHIRKAEELKHLRSLQVEKMKSEMLNLQNQLHNMSTEANCSNAHLDLHEENGSRKQDRDITTESIGPFDGNQFLLSEKSKSPLVPQYRKYPKDSLHEIVELKERTKNNDVLDLEIRNRYKLPARKNALVSAIHFIGNGVYQVQSLGNMAVNNLMNYLKIEHGELESTEDSSEDEEYYEIEIENQNMGAEPLEPTISTHSIHEHTVPDTAFLQIGIILRYMWSRMRSNNDVVCYCCFILIYLWYFSLLSVVYLAALFLYALCQNTGPSYIFWVIMLIYTEVCILLQYLYQIIIQHTEFAFHDSLLQKLGFPAKKITSSFVTSNLPFFLVYIFTLLQISITVKDGGWIVTADLSLYKRRNQSYTEDLKCSTYQERLQRLFIPLKNILKLLIRSLCRYWKSLTWEAETPPYFVQLSMEVNSWPKEGIQPKKIESRINKLLKILHKRRCKEENHFKLHSASRVRVQSIEKGEEKENLCLVVFEVLYASPPIEFAAEEWYSSLTPAGDVSNEIQKAQHAGIFKQIGFPYRILSVIGGGKKEIDLYAYIFGADLAVFFLISIFYESVMKANSEFLEVYQLEDQFPEDFVLVLMAGDHTGRTTFSKAPTSQSFCVLSPRMSCTTFLCRIHAIVTTDLDASKPSSRPKNQFTLILFPLGDV</sequence>
<accession>A0A445FKU8</accession>
<feature type="transmembrane region" description="Helical" evidence="2">
    <location>
        <begin position="738"/>
        <end position="762"/>
    </location>
</feature>
<feature type="domain" description="Piezo transmembrane helical unit" evidence="3">
    <location>
        <begin position="1284"/>
        <end position="1379"/>
    </location>
</feature>
<gene>
    <name evidence="5" type="ORF">D0Y65_052410</name>
</gene>
<dbReference type="PANTHER" id="PTHR13167:SF47">
    <property type="entry name" value="DUF3595 FAMILY PROTEIN"/>
    <property type="match status" value="1"/>
</dbReference>
<feature type="transmembrane region" description="Helical" evidence="2">
    <location>
        <begin position="27"/>
        <end position="50"/>
    </location>
</feature>
<dbReference type="Pfam" id="PF25288">
    <property type="entry name" value="PIEZO"/>
    <property type="match status" value="1"/>
</dbReference>
<feature type="region of interest" description="Disordered" evidence="1">
    <location>
        <begin position="650"/>
        <end position="677"/>
    </location>
</feature>
<keyword evidence="2" id="KW-0472">Membrane</keyword>
<dbReference type="InterPro" id="IPR027272">
    <property type="entry name" value="Piezo"/>
</dbReference>
<proteinExistence type="predicted"/>
<keyword evidence="2" id="KW-0812">Transmembrane</keyword>
<feature type="transmembrane region" description="Helical" evidence="2">
    <location>
        <begin position="1288"/>
        <end position="1314"/>
    </location>
</feature>
<evidence type="ECO:0000313" key="5">
    <source>
        <dbReference type="EMBL" id="RZB49467.1"/>
    </source>
</evidence>
<feature type="transmembrane region" description="Helical" evidence="2">
    <location>
        <begin position="527"/>
        <end position="546"/>
    </location>
</feature>
<protein>
    <submittedName>
        <fullName evidence="5">Piezo-type mechanosensitive ion channel-like isoform D</fullName>
    </submittedName>
</protein>
<feature type="transmembrane region" description="Helical" evidence="2">
    <location>
        <begin position="952"/>
        <end position="969"/>
    </location>
</feature>
<dbReference type="GO" id="GO:0042391">
    <property type="term" value="P:regulation of membrane potential"/>
    <property type="evidence" value="ECO:0007669"/>
    <property type="project" value="TreeGrafter"/>
</dbReference>
<evidence type="ECO:0000259" key="4">
    <source>
        <dbReference type="Pfam" id="PF25288"/>
    </source>
</evidence>
<feature type="transmembrane region" description="Helical" evidence="2">
    <location>
        <begin position="365"/>
        <end position="385"/>
    </location>
</feature>
<comment type="caution">
    <text evidence="5">The sequence shown here is derived from an EMBL/GenBank/DDBJ whole genome shotgun (WGS) entry which is preliminary data.</text>
</comment>
<feature type="transmembrane region" description="Helical" evidence="2">
    <location>
        <begin position="439"/>
        <end position="456"/>
    </location>
</feature>
<evidence type="ECO:0000256" key="2">
    <source>
        <dbReference type="SAM" id="Phobius"/>
    </source>
</evidence>
<feature type="transmembrane region" description="Helical" evidence="2">
    <location>
        <begin position="1006"/>
        <end position="1025"/>
    </location>
</feature>
<dbReference type="GO" id="GO:0071260">
    <property type="term" value="P:cellular response to mechanical stimulus"/>
    <property type="evidence" value="ECO:0007669"/>
    <property type="project" value="TreeGrafter"/>
</dbReference>